<protein>
    <submittedName>
        <fullName evidence="2">Uncharacterized protein</fullName>
    </submittedName>
</protein>
<gene>
    <name evidence="2" type="ORF">MALV_54940</name>
</gene>
<dbReference type="AlphaFoldDB" id="A0A6N4V0W5"/>
<dbReference type="EMBL" id="AP022565">
    <property type="protein sequence ID" value="BBX30369.1"/>
    <property type="molecule type" value="Genomic_DNA"/>
</dbReference>
<evidence type="ECO:0000256" key="1">
    <source>
        <dbReference type="SAM" id="MobiDB-lite"/>
    </source>
</evidence>
<proteinExistence type="predicted"/>
<evidence type="ECO:0000313" key="2">
    <source>
        <dbReference type="EMBL" id="BBX30369.1"/>
    </source>
</evidence>
<keyword evidence="3" id="KW-1185">Reference proteome</keyword>
<reference evidence="2 3" key="1">
    <citation type="journal article" date="2019" name="Emerg. Microbes Infect.">
        <title>Comprehensive subspecies identification of 175 nontuberculous mycobacteria species based on 7547 genomic profiles.</title>
        <authorList>
            <person name="Matsumoto Y."/>
            <person name="Kinjo T."/>
            <person name="Motooka D."/>
            <person name="Nabeya D."/>
            <person name="Jung N."/>
            <person name="Uechi K."/>
            <person name="Horii T."/>
            <person name="Iida T."/>
            <person name="Fujita J."/>
            <person name="Nakamura S."/>
        </authorList>
    </citation>
    <scope>NUCLEOTIDE SEQUENCE [LARGE SCALE GENOMIC DNA]</scope>
    <source>
        <strain evidence="2 3">JCM 12272</strain>
    </source>
</reference>
<sequence length="92" mass="10052">MGDEPESRLILETANIPAVREAHTERADYLPLFVAPQPVSFVPVLVDVDDDDEDDTDTDDDTDADSDTDDDQADRPPRAAPSGPSGSRSWPR</sequence>
<dbReference type="KEGG" id="malv:MALV_54940"/>
<name>A0A6N4V0W5_9MYCO</name>
<feature type="compositionally biased region" description="Low complexity" evidence="1">
    <location>
        <begin position="80"/>
        <end position="92"/>
    </location>
</feature>
<feature type="region of interest" description="Disordered" evidence="1">
    <location>
        <begin position="47"/>
        <end position="92"/>
    </location>
</feature>
<evidence type="ECO:0000313" key="3">
    <source>
        <dbReference type="Proteomes" id="UP000466906"/>
    </source>
</evidence>
<feature type="compositionally biased region" description="Acidic residues" evidence="1">
    <location>
        <begin position="47"/>
        <end position="72"/>
    </location>
</feature>
<organism evidence="2 3">
    <name type="scientific">Mycolicibacterium alvei</name>
    <dbReference type="NCBI Taxonomy" id="67081"/>
    <lineage>
        <taxon>Bacteria</taxon>
        <taxon>Bacillati</taxon>
        <taxon>Actinomycetota</taxon>
        <taxon>Actinomycetes</taxon>
        <taxon>Mycobacteriales</taxon>
        <taxon>Mycobacteriaceae</taxon>
        <taxon>Mycolicibacterium</taxon>
    </lineage>
</organism>
<dbReference type="Proteomes" id="UP000466906">
    <property type="component" value="Chromosome"/>
</dbReference>
<accession>A0A6N4V0W5</accession>